<dbReference type="InterPro" id="IPR016187">
    <property type="entry name" value="CTDL_fold"/>
</dbReference>
<keyword evidence="1" id="KW-0732">Signal</keyword>
<dbReference type="Proteomes" id="UP000494206">
    <property type="component" value="Unassembled WGS sequence"/>
</dbReference>
<dbReference type="InterPro" id="IPR016186">
    <property type="entry name" value="C-type_lectin-like/link_sf"/>
</dbReference>
<proteinExistence type="predicted"/>
<accession>A0A8S1EPK7</accession>
<dbReference type="AlphaFoldDB" id="A0A8S1EPK7"/>
<protein>
    <recommendedName>
        <fullName evidence="4">C-type lectin domain-containing protein</fullName>
    </recommendedName>
</protein>
<feature type="signal peptide" evidence="1">
    <location>
        <begin position="1"/>
        <end position="19"/>
    </location>
</feature>
<dbReference type="Gene3D" id="3.10.100.10">
    <property type="entry name" value="Mannose-Binding Protein A, subunit A"/>
    <property type="match status" value="1"/>
</dbReference>
<reference evidence="2 3" key="1">
    <citation type="submission" date="2020-04" db="EMBL/GenBank/DDBJ databases">
        <authorList>
            <person name="Laetsch R D."/>
            <person name="Stevens L."/>
            <person name="Kumar S."/>
            <person name="Blaxter L. M."/>
        </authorList>
    </citation>
    <scope>NUCLEOTIDE SEQUENCE [LARGE SCALE GENOMIC DNA]</scope>
</reference>
<organism evidence="2 3">
    <name type="scientific">Caenorhabditis bovis</name>
    <dbReference type="NCBI Taxonomy" id="2654633"/>
    <lineage>
        <taxon>Eukaryota</taxon>
        <taxon>Metazoa</taxon>
        <taxon>Ecdysozoa</taxon>
        <taxon>Nematoda</taxon>
        <taxon>Chromadorea</taxon>
        <taxon>Rhabditida</taxon>
        <taxon>Rhabditina</taxon>
        <taxon>Rhabditomorpha</taxon>
        <taxon>Rhabditoidea</taxon>
        <taxon>Rhabditidae</taxon>
        <taxon>Peloderinae</taxon>
        <taxon>Caenorhabditis</taxon>
    </lineage>
</organism>
<dbReference type="SUPFAM" id="SSF56436">
    <property type="entry name" value="C-type lectin-like"/>
    <property type="match status" value="1"/>
</dbReference>
<keyword evidence="3" id="KW-1185">Reference proteome</keyword>
<evidence type="ECO:0000256" key="1">
    <source>
        <dbReference type="SAM" id="SignalP"/>
    </source>
</evidence>
<sequence>MKFLVSLLVRIAFSQIVKLKEDAQCEQWDRRLDNNSCPLGWMSWERDGYINCVQVFDKSVLFSEAHLCCEQYSGFMASLPEEFEKKAVVEAARKLPNFKNGGGVLIGGYRLNECLNVFTPQCAGVAGFRWSQYTSKHNKTGGFTFHNSVKDLNKAYTWMVTSNFTDGGNEWFAGQMDMVAWNYMGNPATPQRAMKGYACSTAAYACLKTYPMEPP</sequence>
<comment type="caution">
    <text evidence="2">The sequence shown here is derived from an EMBL/GenBank/DDBJ whole genome shotgun (WGS) entry which is preliminary data.</text>
</comment>
<dbReference type="EMBL" id="CADEPM010000003">
    <property type="protein sequence ID" value="CAB3403053.1"/>
    <property type="molecule type" value="Genomic_DNA"/>
</dbReference>
<evidence type="ECO:0008006" key="4">
    <source>
        <dbReference type="Google" id="ProtNLM"/>
    </source>
</evidence>
<name>A0A8S1EPK7_9PELO</name>
<evidence type="ECO:0000313" key="2">
    <source>
        <dbReference type="EMBL" id="CAB3403053.1"/>
    </source>
</evidence>
<gene>
    <name evidence="2" type="ORF">CBOVIS_LOCUS5576</name>
</gene>
<dbReference type="PANTHER" id="PTHR23124">
    <property type="entry name" value="C-TYPE LECTIN DOMAIN-CONTAINING PROTEIN-RELATED-RELATED"/>
    <property type="match status" value="1"/>
</dbReference>
<evidence type="ECO:0000313" key="3">
    <source>
        <dbReference type="Proteomes" id="UP000494206"/>
    </source>
</evidence>
<feature type="chain" id="PRO_5035786947" description="C-type lectin domain-containing protein" evidence="1">
    <location>
        <begin position="20"/>
        <end position="215"/>
    </location>
</feature>